<reference evidence="2" key="1">
    <citation type="submission" date="2022-11" db="EMBL/GenBank/DDBJ databases">
        <authorList>
            <person name="Petersen C."/>
        </authorList>
    </citation>
    <scope>NUCLEOTIDE SEQUENCE</scope>
    <source>
        <strain evidence="2">IBT 22155</strain>
    </source>
</reference>
<accession>A0A9W9H539</accession>
<evidence type="ECO:0000313" key="3">
    <source>
        <dbReference type="Proteomes" id="UP001149079"/>
    </source>
</evidence>
<dbReference type="EMBL" id="JAPQKL010000003">
    <property type="protein sequence ID" value="KAJ5138738.1"/>
    <property type="molecule type" value="Genomic_DNA"/>
</dbReference>
<dbReference type="Proteomes" id="UP001149079">
    <property type="component" value="Unassembled WGS sequence"/>
</dbReference>
<evidence type="ECO:0000313" key="2">
    <source>
        <dbReference type="EMBL" id="KAJ5138738.1"/>
    </source>
</evidence>
<evidence type="ECO:0000256" key="1">
    <source>
        <dbReference type="SAM" id="MobiDB-lite"/>
    </source>
</evidence>
<gene>
    <name evidence="2" type="ORF">N7515_003586</name>
</gene>
<proteinExistence type="predicted"/>
<feature type="compositionally biased region" description="Basic residues" evidence="1">
    <location>
        <begin position="616"/>
        <end position="634"/>
    </location>
</feature>
<dbReference type="GeneID" id="81403500"/>
<sequence length="1002" mass="111318">MPTVFSKPVQTEAPAEVYQSDSLDRLDPISSEDEITEAGDAFANRVLKQWTQIRTYRYITDNEGQLALMNGQMTMEIHDWHGDSPKFILRNNPTGNQKGEMNVVLREGGFVRVDFKMPLDYPEGMAGFAAALEGFFGPQRELGIVNIELGCDKVNQESRQSKNSKHHIKWTNPWDNYGCRVNWTKPKAKSNTLKIKIVIIKSVSPAEQMVMTIDERSEFYKGLSHGDPNLFGKWIAMPARVWLRTMWMASQIGSIDKKLFGKLPVDEEKCSDESALSPPSKKSKKKHKRKQKKGKRTSPGRSMLEANEEETQQATERQVTTEVTEISETLEPVAASEAQSPTEELATDIPVASSEVVSHPEPESLDPPKRMESGGEQVDLVVQESKQKEASAFAGASGEVHTPQFTRRRGYLLKGVQTNFPYKGVPTEQQLATVAGQNPVTASLSPRTPSSLPISATSFGTAGSNLSPSTLLPSSSPAQFFTPMGSPADERDILGELGPIVEEEVEVEIRYPVPNKGDELSFSDSEEYTRDCMEGANLPPRSRFSFHAFPSGLFEARGEAVLSPSTDPPSNLVPFGARVTTDDAELGTEQSCSNHPSHNSKQARAESVVAHNTKGPTKKKQKKWQKRKEKRFKKTRESLEPSLPASSLGHGVEGRIPSPHGTSRDEEVPPGAMQLGGSGAPSASGLDLRTVGVRCAKVDCDAVCGYADGVSVVCPGCGPFSYVRYCGKHHLWEDAKAHWLYCGTASMQEMCMATSIPYDVLVGPPMLPGRYNSGLPERHRQALWFSTASDQGDYFLFTDWTDIMAAEDQPEVHLELRCSPRVAYTVRFEDAAEKDRFRRCLAICLFAAVEYPALVDYVYRLIRDWLVAHNFWASDNNMDNMLAYQLGLEFGHLLKPSCRHACETEWVGANPRDCQDPMCASERRPTSSDDWCMGMGFRRLCDYLEYKHWILRAHRTTHATISDVVACTCGIGFPGVLQADRRFFRRGEGWDGVGAGPMELEW</sequence>
<feature type="region of interest" description="Disordered" evidence="1">
    <location>
        <begin position="584"/>
        <end position="683"/>
    </location>
</feature>
<dbReference type="AlphaFoldDB" id="A0A9W9H539"/>
<feature type="region of interest" description="Disordered" evidence="1">
    <location>
        <begin position="267"/>
        <end position="379"/>
    </location>
</feature>
<protein>
    <submittedName>
        <fullName evidence="2">Uncharacterized protein</fullName>
    </submittedName>
</protein>
<organism evidence="2 3">
    <name type="scientific">Penicillium bovifimosum</name>
    <dbReference type="NCBI Taxonomy" id="126998"/>
    <lineage>
        <taxon>Eukaryota</taxon>
        <taxon>Fungi</taxon>
        <taxon>Dikarya</taxon>
        <taxon>Ascomycota</taxon>
        <taxon>Pezizomycotina</taxon>
        <taxon>Eurotiomycetes</taxon>
        <taxon>Eurotiomycetidae</taxon>
        <taxon>Eurotiales</taxon>
        <taxon>Aspergillaceae</taxon>
        <taxon>Penicillium</taxon>
    </lineage>
</organism>
<dbReference type="OrthoDB" id="4757558at2759"/>
<dbReference type="RefSeq" id="XP_056523387.1">
    <property type="nucleotide sequence ID" value="XM_056664330.1"/>
</dbReference>
<feature type="compositionally biased region" description="Basic residues" evidence="1">
    <location>
        <begin position="281"/>
        <end position="298"/>
    </location>
</feature>
<comment type="caution">
    <text evidence="2">The sequence shown here is derived from an EMBL/GenBank/DDBJ whole genome shotgun (WGS) entry which is preliminary data.</text>
</comment>
<feature type="compositionally biased region" description="Polar residues" evidence="1">
    <location>
        <begin position="588"/>
        <end position="602"/>
    </location>
</feature>
<feature type="compositionally biased region" description="Basic and acidic residues" evidence="1">
    <location>
        <begin position="358"/>
        <end position="373"/>
    </location>
</feature>
<name>A0A9W9H539_9EURO</name>
<reference evidence="2" key="2">
    <citation type="journal article" date="2023" name="IMA Fungus">
        <title>Comparative genomic study of the Penicillium genus elucidates a diverse pangenome and 15 lateral gene transfer events.</title>
        <authorList>
            <person name="Petersen C."/>
            <person name="Sorensen T."/>
            <person name="Nielsen M.R."/>
            <person name="Sondergaard T.E."/>
            <person name="Sorensen J.L."/>
            <person name="Fitzpatrick D.A."/>
            <person name="Frisvad J.C."/>
            <person name="Nielsen K.L."/>
        </authorList>
    </citation>
    <scope>NUCLEOTIDE SEQUENCE</scope>
    <source>
        <strain evidence="2">IBT 22155</strain>
    </source>
</reference>
<keyword evidence="3" id="KW-1185">Reference proteome</keyword>
<feature type="compositionally biased region" description="Low complexity" evidence="1">
    <location>
        <begin position="312"/>
        <end position="324"/>
    </location>
</feature>